<comment type="similarity">
    <text evidence="1">Belongs to the DNA polymerase type-Y family.</text>
</comment>
<dbReference type="PANTHER" id="PTHR35369">
    <property type="entry name" value="BLR3025 PROTEIN-RELATED"/>
    <property type="match status" value="1"/>
</dbReference>
<dbReference type="Proteomes" id="UP000706039">
    <property type="component" value="Unassembled WGS sequence"/>
</dbReference>
<dbReference type="EMBL" id="JAINVV010000009">
    <property type="protein sequence ID" value="MBY8824510.1"/>
    <property type="molecule type" value="Genomic_DNA"/>
</dbReference>
<dbReference type="InterPro" id="IPR043128">
    <property type="entry name" value="Rev_trsase/Diguanyl_cyclase"/>
</dbReference>
<comment type="caution">
    <text evidence="5">The sequence shown here is derived from an EMBL/GenBank/DDBJ whole genome shotgun (WGS) entry which is preliminary data.</text>
</comment>
<keyword evidence="6" id="KW-1185">Reference proteome</keyword>
<dbReference type="InterPro" id="IPR050356">
    <property type="entry name" value="SulA_CellDiv_inhibitor"/>
</dbReference>
<evidence type="ECO:0000313" key="6">
    <source>
        <dbReference type="Proteomes" id="UP000706039"/>
    </source>
</evidence>
<reference evidence="5 6" key="1">
    <citation type="submission" date="2021-08" db="EMBL/GenBank/DDBJ databases">
        <authorList>
            <person name="Tuo L."/>
        </authorList>
    </citation>
    <scope>NUCLEOTIDE SEQUENCE [LARGE SCALE GENOMIC DNA]</scope>
    <source>
        <strain evidence="5 6">JCM 31229</strain>
    </source>
</reference>
<accession>A0ABS7PT32</accession>
<dbReference type="SUPFAM" id="SSF56672">
    <property type="entry name" value="DNA/RNA polymerases"/>
    <property type="match status" value="1"/>
</dbReference>
<evidence type="ECO:0000256" key="2">
    <source>
        <dbReference type="ARBA" id="ARBA00022763"/>
    </source>
</evidence>
<name>A0ABS7PT32_9SPHN</name>
<evidence type="ECO:0000256" key="1">
    <source>
        <dbReference type="ARBA" id="ARBA00010945"/>
    </source>
</evidence>
<sequence>MTGRRIASIWFPRFAIQRWARANGDAARAGPVALVSEGAHGILIDAVNAQARDGGARPGQRLADARAALPVLAVWPSDKPGDSAALERLCHWSERWCPFVAIDGGDGLLLDITGAAHLFGGEARLAVEMRVRFRRMGLTARIAIAPTVGAAWALARYASTSPFGLSLSKSCPSGASTPKERARLRQAQSQRSEASTPNTICPPEALAATLGPLPVSALRLDDDTVLLLGRLGLKTIAALAEIPALGLARRFARADGPWADPPLRLAQAFGRTEEPVNPAIRAPVPRVVRRVVEPVLHVPILEPLVVEMAEALCRQLAERHAGARHLGFQAFRVDGDVQALEARTSQAMRDPRHMVRLFAERFETLDAGFGFDAFALTALWHEPLDPAQTGLIEAEHDATSLARLIDRLSVRLGAGNVCVPLFLESHLPERALQWRPALAHEAGGEAPAPLTPERPIRLFDRPEPIGVTYATPEGEPRRFQWRRKLHRIVKVEGPERIAPEWWRERSTTRLRDYYRVEDEDGARFWIYRNGLIDDGRGGAPDWYLHGLFA</sequence>
<gene>
    <name evidence="5" type="ORF">K7G82_19550</name>
</gene>
<feature type="domain" description="UmuC" evidence="4">
    <location>
        <begin position="28"/>
        <end position="153"/>
    </location>
</feature>
<evidence type="ECO:0000313" key="5">
    <source>
        <dbReference type="EMBL" id="MBY8824510.1"/>
    </source>
</evidence>
<proteinExistence type="inferred from homology"/>
<keyword evidence="2" id="KW-0227">DNA damage</keyword>
<dbReference type="RefSeq" id="WP_222991612.1">
    <property type="nucleotide sequence ID" value="NZ_JAINVV010000009.1"/>
</dbReference>
<dbReference type="Gene3D" id="3.30.70.270">
    <property type="match status" value="1"/>
</dbReference>
<protein>
    <submittedName>
        <fullName evidence="5">DNA polymerase Y family protein</fullName>
    </submittedName>
</protein>
<dbReference type="PANTHER" id="PTHR35369:SF2">
    <property type="entry name" value="BLR3025 PROTEIN"/>
    <property type="match status" value="1"/>
</dbReference>
<dbReference type="Gene3D" id="3.40.1170.60">
    <property type="match status" value="1"/>
</dbReference>
<evidence type="ECO:0000256" key="3">
    <source>
        <dbReference type="SAM" id="MobiDB-lite"/>
    </source>
</evidence>
<dbReference type="CDD" id="cd03468">
    <property type="entry name" value="PolY_like"/>
    <property type="match status" value="1"/>
</dbReference>
<dbReference type="InterPro" id="IPR043502">
    <property type="entry name" value="DNA/RNA_pol_sf"/>
</dbReference>
<feature type="compositionally biased region" description="Low complexity" evidence="3">
    <location>
        <begin position="185"/>
        <end position="195"/>
    </location>
</feature>
<evidence type="ECO:0000259" key="4">
    <source>
        <dbReference type="Pfam" id="PF00817"/>
    </source>
</evidence>
<feature type="region of interest" description="Disordered" evidence="3">
    <location>
        <begin position="169"/>
        <end position="200"/>
    </location>
</feature>
<dbReference type="InterPro" id="IPR001126">
    <property type="entry name" value="UmuC"/>
</dbReference>
<organism evidence="5 6">
    <name type="scientific">Sphingomonas colocasiae</name>
    <dbReference type="NCBI Taxonomy" id="1848973"/>
    <lineage>
        <taxon>Bacteria</taxon>
        <taxon>Pseudomonadati</taxon>
        <taxon>Pseudomonadota</taxon>
        <taxon>Alphaproteobacteria</taxon>
        <taxon>Sphingomonadales</taxon>
        <taxon>Sphingomonadaceae</taxon>
        <taxon>Sphingomonas</taxon>
    </lineage>
</organism>
<dbReference type="Pfam" id="PF00817">
    <property type="entry name" value="IMS"/>
    <property type="match status" value="1"/>
</dbReference>